<dbReference type="CDD" id="cd17353">
    <property type="entry name" value="MFS_OFA_like"/>
    <property type="match status" value="1"/>
</dbReference>
<protein>
    <submittedName>
        <fullName evidence="6">MFS transporter, OFA family, oxalate/formate antiporter</fullName>
    </submittedName>
</protein>
<feature type="transmembrane region" description="Helical" evidence="4">
    <location>
        <begin position="455"/>
        <end position="473"/>
    </location>
</feature>
<keyword evidence="4" id="KW-0472">Membrane</keyword>
<dbReference type="PANTHER" id="PTHR11360:SF317">
    <property type="entry name" value="MAJOR FACILITATOR SUPERFAMILY (MFS) PROFILE DOMAIN-CONTAINING PROTEIN-RELATED"/>
    <property type="match status" value="1"/>
</dbReference>
<dbReference type="InterPro" id="IPR020846">
    <property type="entry name" value="MFS_dom"/>
</dbReference>
<dbReference type="InterPro" id="IPR011701">
    <property type="entry name" value="MFS"/>
</dbReference>
<dbReference type="GO" id="GO:0016020">
    <property type="term" value="C:membrane"/>
    <property type="evidence" value="ECO:0007669"/>
    <property type="project" value="UniProtKB-SubCell"/>
</dbReference>
<feature type="transmembrane region" description="Helical" evidence="4">
    <location>
        <begin position="145"/>
        <end position="166"/>
    </location>
</feature>
<reference evidence="6" key="2">
    <citation type="journal article" date="2022" name="Microbiol. Resour. Announc.">
        <title>Whole-Genome Sequence of Entomortierella parvispora E1425, a Mucoromycotan Fungus Associated with Burkholderiaceae-Related Endosymbiotic Bacteria.</title>
        <authorList>
            <person name="Herlambang A."/>
            <person name="Guo Y."/>
            <person name="Takashima Y."/>
            <person name="Narisawa K."/>
            <person name="Ohta H."/>
            <person name="Nishizawa T."/>
        </authorList>
    </citation>
    <scope>NUCLEOTIDE SEQUENCE</scope>
    <source>
        <strain evidence="6">E1425</strain>
    </source>
</reference>
<feature type="domain" description="Major facilitator superfamily (MFS) profile" evidence="5">
    <location>
        <begin position="44"/>
        <end position="478"/>
    </location>
</feature>
<evidence type="ECO:0000256" key="3">
    <source>
        <dbReference type="SAM" id="MobiDB-lite"/>
    </source>
</evidence>
<proteinExistence type="inferred from homology"/>
<dbReference type="OrthoDB" id="410267at2759"/>
<feature type="transmembrane region" description="Helical" evidence="4">
    <location>
        <begin position="412"/>
        <end position="435"/>
    </location>
</feature>
<dbReference type="PANTHER" id="PTHR11360">
    <property type="entry name" value="MONOCARBOXYLATE TRANSPORTER"/>
    <property type="match status" value="1"/>
</dbReference>
<feature type="transmembrane region" description="Helical" evidence="4">
    <location>
        <begin position="178"/>
        <end position="196"/>
    </location>
</feature>
<gene>
    <name evidence="6" type="ORF">EMPS_08895</name>
</gene>
<feature type="transmembrane region" description="Helical" evidence="4">
    <location>
        <begin position="208"/>
        <end position="230"/>
    </location>
</feature>
<evidence type="ECO:0000256" key="2">
    <source>
        <dbReference type="ARBA" id="ARBA00006727"/>
    </source>
</evidence>
<feature type="transmembrane region" description="Helical" evidence="4">
    <location>
        <begin position="286"/>
        <end position="306"/>
    </location>
</feature>
<feature type="transmembrane region" description="Helical" evidence="4">
    <location>
        <begin position="118"/>
        <end position="139"/>
    </location>
</feature>
<evidence type="ECO:0000313" key="6">
    <source>
        <dbReference type="EMBL" id="GJJ76536.1"/>
    </source>
</evidence>
<comment type="similarity">
    <text evidence="2">Belongs to the major facilitator superfamily. Monocarboxylate porter (TC 2.A.1.13) family.</text>
</comment>
<keyword evidence="4" id="KW-0812">Transmembrane</keyword>
<dbReference type="Pfam" id="PF07690">
    <property type="entry name" value="MFS_1"/>
    <property type="match status" value="1"/>
</dbReference>
<dbReference type="EMBL" id="BQFW01000012">
    <property type="protein sequence ID" value="GJJ76536.1"/>
    <property type="molecule type" value="Genomic_DNA"/>
</dbReference>
<feature type="transmembrane region" description="Helical" evidence="4">
    <location>
        <begin position="87"/>
        <end position="106"/>
    </location>
</feature>
<dbReference type="Proteomes" id="UP000827284">
    <property type="component" value="Unassembled WGS sequence"/>
</dbReference>
<evidence type="ECO:0000256" key="1">
    <source>
        <dbReference type="ARBA" id="ARBA00004141"/>
    </source>
</evidence>
<evidence type="ECO:0000256" key="4">
    <source>
        <dbReference type="SAM" id="Phobius"/>
    </source>
</evidence>
<dbReference type="GO" id="GO:0022857">
    <property type="term" value="F:transmembrane transporter activity"/>
    <property type="evidence" value="ECO:0007669"/>
    <property type="project" value="InterPro"/>
</dbReference>
<feature type="compositionally biased region" description="Basic and acidic residues" evidence="3">
    <location>
        <begin position="518"/>
        <end position="528"/>
    </location>
</feature>
<evidence type="ECO:0000259" key="5">
    <source>
        <dbReference type="PROSITE" id="PS50850"/>
    </source>
</evidence>
<keyword evidence="7" id="KW-1185">Reference proteome</keyword>
<accession>A0A9P3HH65</accession>
<sequence>MTDTTTTKGGVLGFIKNHYNDTRLRRSDAQIEREKRYLGMPFNRWLMFPAAFLFQAICGSLYAWSVFNDPIDGELYGLGADKKPKQHNAAVTFYIAIGFFGFSAAVNGPWLERVGPRTAALVGTTLFFIGNMIAAIGIHTKVMGVIYFGYGVIGGTGLGLSYISPVSALQKWFPDRRGLAGGFAVCGFGAGSIALAKVPGPLKAEIGLTNTFITLGCIYFGIMLFCCFIFRVPPPGFTVNGLDVYRNKVDENGDVEAFKSEKSASNIRDPSATMSLSKAILSREYLLIYLMFFGNEIAGLVVLSRLSNMVVDIFGKDASTGATIVAINGGFNLFGRLAFAVVSDKFGRKNCYIIMLVCQVVALGALPTLMANKNYPGFLALIWILTACYGGGFGCIPAFLCDMFGPSNIGAMHGIILTAWSIAGIAGGLLFTALYNNLINNEGYTAKDYWIYGINLRWLVGIAAFGLLVVLFVRTTIRDRLLPSVPGEFTRIRFFGRLIRIGTFGVKFVSKQQEQDEWDRYVDSRPKTESTLQEVKAEPEKYGGDKTELP</sequence>
<dbReference type="InterPro" id="IPR050327">
    <property type="entry name" value="Proton-linked_MCT"/>
</dbReference>
<feature type="transmembrane region" description="Helical" evidence="4">
    <location>
        <begin position="45"/>
        <end position="67"/>
    </location>
</feature>
<feature type="transmembrane region" description="Helical" evidence="4">
    <location>
        <begin position="318"/>
        <end position="339"/>
    </location>
</feature>
<dbReference type="AlphaFoldDB" id="A0A9P3HH65"/>
<dbReference type="Gene3D" id="1.20.1250.20">
    <property type="entry name" value="MFS general substrate transporter like domains"/>
    <property type="match status" value="2"/>
</dbReference>
<dbReference type="PROSITE" id="PS50850">
    <property type="entry name" value="MFS"/>
    <property type="match status" value="1"/>
</dbReference>
<comment type="caution">
    <text evidence="6">The sequence shown here is derived from an EMBL/GenBank/DDBJ whole genome shotgun (WGS) entry which is preliminary data.</text>
</comment>
<dbReference type="InterPro" id="IPR036259">
    <property type="entry name" value="MFS_trans_sf"/>
</dbReference>
<evidence type="ECO:0000313" key="7">
    <source>
        <dbReference type="Proteomes" id="UP000827284"/>
    </source>
</evidence>
<reference evidence="6" key="1">
    <citation type="submission" date="2021-11" db="EMBL/GenBank/DDBJ databases">
        <authorList>
            <person name="Herlambang A."/>
            <person name="Guo Y."/>
            <person name="Takashima Y."/>
            <person name="Nishizawa T."/>
        </authorList>
    </citation>
    <scope>NUCLEOTIDE SEQUENCE</scope>
    <source>
        <strain evidence="6">E1425</strain>
    </source>
</reference>
<organism evidence="6 7">
    <name type="scientific">Entomortierella parvispora</name>
    <dbReference type="NCBI Taxonomy" id="205924"/>
    <lineage>
        <taxon>Eukaryota</taxon>
        <taxon>Fungi</taxon>
        <taxon>Fungi incertae sedis</taxon>
        <taxon>Mucoromycota</taxon>
        <taxon>Mortierellomycotina</taxon>
        <taxon>Mortierellomycetes</taxon>
        <taxon>Mortierellales</taxon>
        <taxon>Mortierellaceae</taxon>
        <taxon>Entomortierella</taxon>
    </lineage>
</organism>
<feature type="transmembrane region" description="Helical" evidence="4">
    <location>
        <begin position="377"/>
        <end position="400"/>
    </location>
</feature>
<feature type="transmembrane region" description="Helical" evidence="4">
    <location>
        <begin position="351"/>
        <end position="371"/>
    </location>
</feature>
<feature type="region of interest" description="Disordered" evidence="3">
    <location>
        <begin position="513"/>
        <end position="550"/>
    </location>
</feature>
<comment type="subcellular location">
    <subcellularLocation>
        <location evidence="1">Membrane</location>
        <topology evidence="1">Multi-pass membrane protein</topology>
    </subcellularLocation>
</comment>
<keyword evidence="4" id="KW-1133">Transmembrane helix</keyword>
<dbReference type="SUPFAM" id="SSF103473">
    <property type="entry name" value="MFS general substrate transporter"/>
    <property type="match status" value="1"/>
</dbReference>
<name>A0A9P3HH65_9FUNG</name>
<feature type="compositionally biased region" description="Basic and acidic residues" evidence="3">
    <location>
        <begin position="535"/>
        <end position="550"/>
    </location>
</feature>